<keyword evidence="3" id="KW-1185">Reference proteome</keyword>
<evidence type="ECO:0000313" key="3">
    <source>
        <dbReference type="Proteomes" id="UP000276776"/>
    </source>
</evidence>
<dbReference type="Proteomes" id="UP000276776">
    <property type="component" value="Unassembled WGS sequence"/>
</dbReference>
<evidence type="ECO:0000256" key="1">
    <source>
        <dbReference type="SAM" id="MobiDB-lite"/>
    </source>
</evidence>
<dbReference type="AlphaFoldDB" id="A0A0N5CQB2"/>
<protein>
    <submittedName>
        <fullName evidence="2 4">Uncharacterized protein</fullName>
    </submittedName>
</protein>
<organism evidence="4">
    <name type="scientific">Thelazia callipaeda</name>
    <name type="common">Oriental eyeworm</name>
    <name type="synonym">Parasitic nematode</name>
    <dbReference type="NCBI Taxonomy" id="103827"/>
    <lineage>
        <taxon>Eukaryota</taxon>
        <taxon>Metazoa</taxon>
        <taxon>Ecdysozoa</taxon>
        <taxon>Nematoda</taxon>
        <taxon>Chromadorea</taxon>
        <taxon>Rhabditida</taxon>
        <taxon>Spirurina</taxon>
        <taxon>Spiruromorpha</taxon>
        <taxon>Thelazioidea</taxon>
        <taxon>Thelaziidae</taxon>
        <taxon>Thelazia</taxon>
    </lineage>
</organism>
<name>A0A0N5CQB2_THECL</name>
<gene>
    <name evidence="2" type="ORF">TCLT_LOCUS2413</name>
</gene>
<evidence type="ECO:0000313" key="2">
    <source>
        <dbReference type="EMBL" id="VDM98352.1"/>
    </source>
</evidence>
<feature type="compositionally biased region" description="Polar residues" evidence="1">
    <location>
        <begin position="53"/>
        <end position="67"/>
    </location>
</feature>
<sequence>MPNQKRQNGGIGSDTTAIPATQYDQLFSGGGFVSEEFSTSQATSKKRKEVMDNNDNIHLTPCCSTPEGTKTKQGKKVKKKDMMG</sequence>
<feature type="region of interest" description="Disordered" evidence="1">
    <location>
        <begin position="37"/>
        <end position="84"/>
    </location>
</feature>
<reference evidence="4" key="1">
    <citation type="submission" date="2017-02" db="UniProtKB">
        <authorList>
            <consortium name="WormBaseParasite"/>
        </authorList>
    </citation>
    <scope>IDENTIFICATION</scope>
</reference>
<accession>A0A0N5CQB2</accession>
<reference evidence="2 3" key="2">
    <citation type="submission" date="2018-11" db="EMBL/GenBank/DDBJ databases">
        <authorList>
            <consortium name="Pathogen Informatics"/>
        </authorList>
    </citation>
    <scope>NUCLEOTIDE SEQUENCE [LARGE SCALE GENOMIC DNA]</scope>
</reference>
<dbReference type="EMBL" id="UYYF01000488">
    <property type="protein sequence ID" value="VDM98352.1"/>
    <property type="molecule type" value="Genomic_DNA"/>
</dbReference>
<evidence type="ECO:0000313" key="4">
    <source>
        <dbReference type="WBParaSite" id="TCLT_0000241201-mRNA-1"/>
    </source>
</evidence>
<feature type="compositionally biased region" description="Basic residues" evidence="1">
    <location>
        <begin position="72"/>
        <end position="84"/>
    </location>
</feature>
<dbReference type="WBParaSite" id="TCLT_0000241201-mRNA-1">
    <property type="protein sequence ID" value="TCLT_0000241201-mRNA-1"/>
    <property type="gene ID" value="TCLT_0000241201"/>
</dbReference>
<proteinExistence type="predicted"/>